<sequence>MEQPLKPENFDADPMYATRKQNGVSGKELSGTFYKTRNQLTGETVGEYLQILNQLSKDCDFTDVKVEDYSKEYITDTFICGLKCPRIGQRLLESTLMTLDQAFEQARALELAEVHAAPYLENSASVPSAAMESHNFSEDDILPTSAASSSSLRSQKYFFSRNDVRSWNLPPRILFYFKGVCGATTPQKTGYAQDVKHPLGRLFRTQYVYCTTWLENRPWIWTRFMI</sequence>
<dbReference type="EMBL" id="BMAW01110710">
    <property type="protein sequence ID" value="GFT44533.1"/>
    <property type="molecule type" value="Genomic_DNA"/>
</dbReference>
<evidence type="ECO:0000313" key="2">
    <source>
        <dbReference type="Proteomes" id="UP000887013"/>
    </source>
</evidence>
<keyword evidence="2" id="KW-1185">Reference proteome</keyword>
<reference evidence="1" key="1">
    <citation type="submission" date="2020-08" db="EMBL/GenBank/DDBJ databases">
        <title>Multicomponent nature underlies the extraordinary mechanical properties of spider dragline silk.</title>
        <authorList>
            <person name="Kono N."/>
            <person name="Nakamura H."/>
            <person name="Mori M."/>
            <person name="Yoshida Y."/>
            <person name="Ohtoshi R."/>
            <person name="Malay A.D."/>
            <person name="Moran D.A.P."/>
            <person name="Tomita M."/>
            <person name="Numata K."/>
            <person name="Arakawa K."/>
        </authorList>
    </citation>
    <scope>NUCLEOTIDE SEQUENCE</scope>
</reference>
<dbReference type="OrthoDB" id="6430881at2759"/>
<accession>A0A8X6P372</accession>
<protein>
    <submittedName>
        <fullName evidence="1">Putative retrovirus-related pol polyprotein from transposon opus</fullName>
    </submittedName>
</protein>
<name>A0A8X6P372_NEPPI</name>
<comment type="caution">
    <text evidence="1">The sequence shown here is derived from an EMBL/GenBank/DDBJ whole genome shotgun (WGS) entry which is preliminary data.</text>
</comment>
<organism evidence="1 2">
    <name type="scientific">Nephila pilipes</name>
    <name type="common">Giant wood spider</name>
    <name type="synonym">Nephila maculata</name>
    <dbReference type="NCBI Taxonomy" id="299642"/>
    <lineage>
        <taxon>Eukaryota</taxon>
        <taxon>Metazoa</taxon>
        <taxon>Ecdysozoa</taxon>
        <taxon>Arthropoda</taxon>
        <taxon>Chelicerata</taxon>
        <taxon>Arachnida</taxon>
        <taxon>Araneae</taxon>
        <taxon>Araneomorphae</taxon>
        <taxon>Entelegynae</taxon>
        <taxon>Araneoidea</taxon>
        <taxon>Nephilidae</taxon>
        <taxon>Nephila</taxon>
    </lineage>
</organism>
<proteinExistence type="predicted"/>
<dbReference type="AlphaFoldDB" id="A0A8X6P372"/>
<evidence type="ECO:0000313" key="1">
    <source>
        <dbReference type="EMBL" id="GFT44533.1"/>
    </source>
</evidence>
<dbReference type="Proteomes" id="UP000887013">
    <property type="component" value="Unassembled WGS sequence"/>
</dbReference>
<gene>
    <name evidence="1" type="ORF">NPIL_660241</name>
</gene>